<feature type="region of interest" description="Disordered" evidence="1">
    <location>
        <begin position="59"/>
        <end position="131"/>
    </location>
</feature>
<sequence length="131" mass="13055">MRGPEWAMFVGPAQVKAGGVGLLDDGDLAAEIVLLGEVMAAVSSASGVLTDSEVDAVLGVAPAPGPAPVPEPAPIPEPAAAPEPTAPRASEEGAAPEPTAPRTAERLEAVGRVNRPARKTADLGGPGRRGR</sequence>
<organism evidence="2">
    <name type="scientific">Pedococcus sp. KACC 23699</name>
    <dbReference type="NCBI Taxonomy" id="3149228"/>
    <lineage>
        <taxon>Bacteria</taxon>
        <taxon>Bacillati</taxon>
        <taxon>Actinomycetota</taxon>
        <taxon>Actinomycetes</taxon>
        <taxon>Micrococcales</taxon>
        <taxon>Intrasporangiaceae</taxon>
        <taxon>Pedococcus</taxon>
    </lineage>
</organism>
<proteinExistence type="predicted"/>
<dbReference type="EMBL" id="CP157483">
    <property type="protein sequence ID" value="XBO45434.1"/>
    <property type="molecule type" value="Genomic_DNA"/>
</dbReference>
<accession>A0AAU7JZE7</accession>
<protein>
    <submittedName>
        <fullName evidence="2">Uncharacterized protein</fullName>
    </submittedName>
</protein>
<reference evidence="2" key="1">
    <citation type="submission" date="2024-05" db="EMBL/GenBank/DDBJ databases">
        <authorList>
            <person name="Kim S."/>
            <person name="Heo J."/>
            <person name="Choi H."/>
            <person name="Choi Y."/>
            <person name="Kwon S.-W."/>
            <person name="Kim Y."/>
        </authorList>
    </citation>
    <scope>NUCLEOTIDE SEQUENCE</scope>
    <source>
        <strain evidence="2">KACC 23699</strain>
    </source>
</reference>
<name>A0AAU7JZE7_9MICO</name>
<feature type="compositionally biased region" description="Pro residues" evidence="1">
    <location>
        <begin position="63"/>
        <end position="85"/>
    </location>
</feature>
<feature type="compositionally biased region" description="Low complexity" evidence="1">
    <location>
        <begin position="86"/>
        <end position="102"/>
    </location>
</feature>
<dbReference type="AlphaFoldDB" id="A0AAU7JZE7"/>
<gene>
    <name evidence="2" type="ORF">ABEG17_08910</name>
</gene>
<evidence type="ECO:0000256" key="1">
    <source>
        <dbReference type="SAM" id="MobiDB-lite"/>
    </source>
</evidence>
<dbReference type="RefSeq" id="WP_406832935.1">
    <property type="nucleotide sequence ID" value="NZ_CP157483.1"/>
</dbReference>
<evidence type="ECO:0000313" key="2">
    <source>
        <dbReference type="EMBL" id="XBO45434.1"/>
    </source>
</evidence>